<comment type="caution">
    <text evidence="4">Lacks conserved residue(s) required for the propagation of feature annotation.</text>
</comment>
<dbReference type="PROSITE" id="PS50110">
    <property type="entry name" value="RESPONSE_REGULATORY"/>
    <property type="match status" value="1"/>
</dbReference>
<dbReference type="PROSITE" id="PS50894">
    <property type="entry name" value="HPT"/>
    <property type="match status" value="1"/>
</dbReference>
<keyword evidence="1 3" id="KW-0597">Phosphoprotein</keyword>
<dbReference type="InterPro" id="IPR001789">
    <property type="entry name" value="Sig_transdc_resp-reg_receiver"/>
</dbReference>
<keyword evidence="8" id="KW-1185">Reference proteome</keyword>
<dbReference type="InterPro" id="IPR050595">
    <property type="entry name" value="Bact_response_regulator"/>
</dbReference>
<name>A0ABU5IP16_9BURK</name>
<evidence type="ECO:0000256" key="3">
    <source>
        <dbReference type="PROSITE-ProRule" id="PRU00110"/>
    </source>
</evidence>
<sequence>MQSSPTDTSHPAPAAQQATFFSGRVLLALHDAEERQQLLHWLQQAGLQVDAVDNGHAAVESLMAEDYGLALLATQLPGMDGVAAMELLTAAGCFTPMLALTAGDTPDDEAQRCRGAGCVDVLAWPLDAPRLLAAVERHLHLAQPELSDDELMERELQALLAEFRRTLPSRLAEIESAWRGGDMERLYRLTHTLKGGAGSFGHPEITHICAGMEQAMRDSDAPALQRSCAELRAAVQATARH</sequence>
<gene>
    <name evidence="7" type="ORF">SM757_29040</name>
</gene>
<dbReference type="EMBL" id="JAXOJX010000076">
    <property type="protein sequence ID" value="MDZ5460632.1"/>
    <property type="molecule type" value="Genomic_DNA"/>
</dbReference>
<dbReference type="SMART" id="SM00073">
    <property type="entry name" value="HPT"/>
    <property type="match status" value="1"/>
</dbReference>
<evidence type="ECO:0000313" key="7">
    <source>
        <dbReference type="EMBL" id="MDZ5460632.1"/>
    </source>
</evidence>
<feature type="domain" description="HPt" evidence="6">
    <location>
        <begin position="152"/>
        <end position="241"/>
    </location>
</feature>
<dbReference type="InterPro" id="IPR011006">
    <property type="entry name" value="CheY-like_superfamily"/>
</dbReference>
<dbReference type="SMART" id="SM00448">
    <property type="entry name" value="REC"/>
    <property type="match status" value="1"/>
</dbReference>
<comment type="caution">
    <text evidence="7">The sequence shown here is derived from an EMBL/GenBank/DDBJ whole genome shotgun (WGS) entry which is preliminary data.</text>
</comment>
<accession>A0ABU5IP16</accession>
<dbReference type="Gene3D" id="1.20.120.160">
    <property type="entry name" value="HPT domain"/>
    <property type="match status" value="1"/>
</dbReference>
<protein>
    <submittedName>
        <fullName evidence="7">Hpt domain-containing protein</fullName>
    </submittedName>
</protein>
<keyword evidence="2" id="KW-0902">Two-component regulatory system</keyword>
<dbReference type="PANTHER" id="PTHR44591:SF3">
    <property type="entry name" value="RESPONSE REGULATORY DOMAIN-CONTAINING PROTEIN"/>
    <property type="match status" value="1"/>
</dbReference>
<dbReference type="Pfam" id="PF00072">
    <property type="entry name" value="Response_reg"/>
    <property type="match status" value="1"/>
</dbReference>
<evidence type="ECO:0000256" key="2">
    <source>
        <dbReference type="ARBA" id="ARBA00023012"/>
    </source>
</evidence>
<dbReference type="InterPro" id="IPR008207">
    <property type="entry name" value="Sig_transdc_His_kin_Hpt_dom"/>
</dbReference>
<evidence type="ECO:0000259" key="6">
    <source>
        <dbReference type="PROSITE" id="PS50894"/>
    </source>
</evidence>
<evidence type="ECO:0000259" key="5">
    <source>
        <dbReference type="PROSITE" id="PS50110"/>
    </source>
</evidence>
<dbReference type="CDD" id="cd00088">
    <property type="entry name" value="HPT"/>
    <property type="match status" value="1"/>
</dbReference>
<evidence type="ECO:0000256" key="1">
    <source>
        <dbReference type="ARBA" id="ARBA00022553"/>
    </source>
</evidence>
<proteinExistence type="predicted"/>
<evidence type="ECO:0000256" key="4">
    <source>
        <dbReference type="PROSITE-ProRule" id="PRU00169"/>
    </source>
</evidence>
<dbReference type="SUPFAM" id="SSF47226">
    <property type="entry name" value="Histidine-containing phosphotransfer domain, HPT domain"/>
    <property type="match status" value="1"/>
</dbReference>
<feature type="modified residue" description="Phosphohistidine" evidence="3">
    <location>
        <position position="191"/>
    </location>
</feature>
<dbReference type="SUPFAM" id="SSF52172">
    <property type="entry name" value="CheY-like"/>
    <property type="match status" value="1"/>
</dbReference>
<dbReference type="Gene3D" id="3.40.50.2300">
    <property type="match status" value="1"/>
</dbReference>
<evidence type="ECO:0000313" key="8">
    <source>
        <dbReference type="Proteomes" id="UP001293718"/>
    </source>
</evidence>
<dbReference type="RefSeq" id="WP_322468034.1">
    <property type="nucleotide sequence ID" value="NZ_JAXOJX010000076.1"/>
</dbReference>
<dbReference type="Pfam" id="PF01627">
    <property type="entry name" value="Hpt"/>
    <property type="match status" value="1"/>
</dbReference>
<dbReference type="CDD" id="cd17546">
    <property type="entry name" value="REC_hyHK_CKI1_RcsC-like"/>
    <property type="match status" value="1"/>
</dbReference>
<dbReference type="PANTHER" id="PTHR44591">
    <property type="entry name" value="STRESS RESPONSE REGULATOR PROTEIN 1"/>
    <property type="match status" value="1"/>
</dbReference>
<dbReference type="InterPro" id="IPR036641">
    <property type="entry name" value="HPT_dom_sf"/>
</dbReference>
<dbReference type="Proteomes" id="UP001293718">
    <property type="component" value="Unassembled WGS sequence"/>
</dbReference>
<organism evidence="7 8">
    <name type="scientific">Azohydromonas lata</name>
    <dbReference type="NCBI Taxonomy" id="45677"/>
    <lineage>
        <taxon>Bacteria</taxon>
        <taxon>Pseudomonadati</taxon>
        <taxon>Pseudomonadota</taxon>
        <taxon>Betaproteobacteria</taxon>
        <taxon>Burkholderiales</taxon>
        <taxon>Sphaerotilaceae</taxon>
        <taxon>Azohydromonas</taxon>
    </lineage>
</organism>
<reference evidence="7 8" key="1">
    <citation type="submission" date="2023-11" db="EMBL/GenBank/DDBJ databases">
        <title>Draft genome of Azohydromonas lata strain H1 (DSM1123), a polyhydroxyalkanoate producer.</title>
        <authorList>
            <person name="Traversa D."/>
            <person name="D'Addabbo P."/>
            <person name="Pazzani C."/>
            <person name="Manzari C."/>
            <person name="Chiara M."/>
            <person name="Scrascia M."/>
        </authorList>
    </citation>
    <scope>NUCLEOTIDE SEQUENCE [LARGE SCALE GENOMIC DNA]</scope>
    <source>
        <strain evidence="7 8">H1</strain>
    </source>
</reference>
<feature type="domain" description="Response regulatory" evidence="5">
    <location>
        <begin position="24"/>
        <end position="139"/>
    </location>
</feature>